<gene>
    <name evidence="1" type="ORF">MERGE_001839</name>
</gene>
<accession>A0A899FZI4</accession>
<dbReference type="EMBL" id="CP054533">
    <property type="protein sequence ID" value="QSL64538.1"/>
    <property type="molecule type" value="Genomic_DNA"/>
</dbReference>
<evidence type="ECO:0000313" key="1">
    <source>
        <dbReference type="EMBL" id="QSL64538.1"/>
    </source>
</evidence>
<reference evidence="1" key="1">
    <citation type="submission" date="2020-06" db="EMBL/GenBank/DDBJ databases">
        <title>Genomes of multiple members of Pneumocystis genus reveal paths to human pathogen Pneumocystis jirovecii.</title>
        <authorList>
            <person name="Cisse O.H."/>
            <person name="Ma L."/>
            <person name="Dekker J."/>
            <person name="Khil P."/>
            <person name="Jo J."/>
            <person name="Brenchley J."/>
            <person name="Blair R."/>
            <person name="Pahar B."/>
            <person name="Chabe M."/>
            <person name="Van Rompay K.A."/>
            <person name="Keesler R."/>
            <person name="Sukura A."/>
            <person name="Hirsch V."/>
            <person name="Kutty G."/>
            <person name="Liu Y."/>
            <person name="Peng L."/>
            <person name="Chen J."/>
            <person name="Song J."/>
            <person name="Weissenbacher-Lang C."/>
            <person name="Xu J."/>
            <person name="Upham N.S."/>
            <person name="Stajich J.E."/>
            <person name="Cuomo C.A."/>
            <person name="Cushion M.T."/>
            <person name="Kovacs J.A."/>
        </authorList>
    </citation>
    <scope>NUCLEOTIDE SEQUENCE</scope>
    <source>
        <strain evidence="1">2A</strain>
    </source>
</reference>
<protein>
    <submittedName>
        <fullName evidence="1">Uncharacterized protein</fullName>
    </submittedName>
</protein>
<dbReference type="AlphaFoldDB" id="A0A899FZI4"/>
<proteinExistence type="predicted"/>
<evidence type="ECO:0000313" key="2">
    <source>
        <dbReference type="Proteomes" id="UP000663699"/>
    </source>
</evidence>
<organism evidence="1 2">
    <name type="scientific">Pneumocystis wakefieldiae</name>
    <dbReference type="NCBI Taxonomy" id="38082"/>
    <lineage>
        <taxon>Eukaryota</taxon>
        <taxon>Fungi</taxon>
        <taxon>Dikarya</taxon>
        <taxon>Ascomycota</taxon>
        <taxon>Taphrinomycotina</taxon>
        <taxon>Pneumocystomycetes</taxon>
        <taxon>Pneumocystaceae</taxon>
        <taxon>Pneumocystis</taxon>
    </lineage>
</organism>
<keyword evidence="2" id="KW-1185">Reference proteome</keyword>
<sequence length="133" mass="15991">MDEDKGFGGFLDEDCYSYDFEWSDDNDKRKKEMTEDMFLEEKKTWKPKIEDKYILSKTPNPIPRPADKFSLAILKSAAEEQYYLRNYQKSLDYVNDLLKPKDPNLKGDCELCEKEKKQMYYLRNKCHEKLFLT</sequence>
<name>A0A899FZI4_9ASCO</name>
<dbReference type="OrthoDB" id="5318889at2759"/>
<dbReference type="Proteomes" id="UP000663699">
    <property type="component" value="Chromosome 2"/>
</dbReference>